<name>A0AB34L0H0_9PEZI</name>
<comment type="subcellular location">
    <subcellularLocation>
        <location evidence="1">Membrane</location>
        <topology evidence="1">Multi-pass membrane protein</topology>
    </subcellularLocation>
</comment>
<evidence type="ECO:0000313" key="8">
    <source>
        <dbReference type="EMBL" id="KAL1589832.1"/>
    </source>
</evidence>
<dbReference type="PANTHER" id="PTHR33048">
    <property type="entry name" value="PTH11-LIKE INTEGRAL MEMBRANE PROTEIN (AFU_ORTHOLOGUE AFUA_5G11245)"/>
    <property type="match status" value="1"/>
</dbReference>
<keyword evidence="2 6" id="KW-0812">Transmembrane</keyword>
<evidence type="ECO:0000256" key="6">
    <source>
        <dbReference type="SAM" id="Phobius"/>
    </source>
</evidence>
<dbReference type="AlphaFoldDB" id="A0AB34L0H0"/>
<protein>
    <recommendedName>
        <fullName evidence="7">Rhodopsin domain-containing protein</fullName>
    </recommendedName>
</protein>
<keyword evidence="3 6" id="KW-1133">Transmembrane helix</keyword>
<feature type="transmembrane region" description="Helical" evidence="6">
    <location>
        <begin position="107"/>
        <end position="126"/>
    </location>
</feature>
<comment type="similarity">
    <text evidence="5">Belongs to the SAT4 family.</text>
</comment>
<evidence type="ECO:0000313" key="9">
    <source>
        <dbReference type="Proteomes" id="UP000803884"/>
    </source>
</evidence>
<keyword evidence="4 6" id="KW-0472">Membrane</keyword>
<feature type="transmembrane region" description="Helical" evidence="6">
    <location>
        <begin position="216"/>
        <end position="234"/>
    </location>
</feature>
<dbReference type="InterPro" id="IPR052337">
    <property type="entry name" value="SAT4-like"/>
</dbReference>
<evidence type="ECO:0000256" key="1">
    <source>
        <dbReference type="ARBA" id="ARBA00004141"/>
    </source>
</evidence>
<dbReference type="Proteomes" id="UP000803884">
    <property type="component" value="Unassembled WGS sequence"/>
</dbReference>
<feature type="transmembrane region" description="Helical" evidence="6">
    <location>
        <begin position="59"/>
        <end position="78"/>
    </location>
</feature>
<keyword evidence="9" id="KW-1185">Reference proteome</keyword>
<feature type="transmembrane region" description="Helical" evidence="6">
    <location>
        <begin position="26"/>
        <end position="47"/>
    </location>
</feature>
<feature type="transmembrane region" description="Helical" evidence="6">
    <location>
        <begin position="180"/>
        <end position="204"/>
    </location>
</feature>
<evidence type="ECO:0000256" key="4">
    <source>
        <dbReference type="ARBA" id="ARBA00023136"/>
    </source>
</evidence>
<accession>A0AB34L0H0</accession>
<feature type="domain" description="Rhodopsin" evidence="7">
    <location>
        <begin position="43"/>
        <end position="276"/>
    </location>
</feature>
<proteinExistence type="inferred from homology"/>
<dbReference type="GeneID" id="96002957"/>
<organism evidence="8 9">
    <name type="scientific">Cladosporium halotolerans</name>
    <dbReference type="NCBI Taxonomy" id="1052096"/>
    <lineage>
        <taxon>Eukaryota</taxon>
        <taxon>Fungi</taxon>
        <taxon>Dikarya</taxon>
        <taxon>Ascomycota</taxon>
        <taxon>Pezizomycotina</taxon>
        <taxon>Dothideomycetes</taxon>
        <taxon>Dothideomycetidae</taxon>
        <taxon>Cladosporiales</taxon>
        <taxon>Cladosporiaceae</taxon>
        <taxon>Cladosporium</taxon>
    </lineage>
</organism>
<reference evidence="8 9" key="1">
    <citation type="journal article" date="2020" name="Microbiol. Resour. Announc.">
        <title>Draft Genome Sequence of a Cladosporium Species Isolated from the Mesophotic Ascidian Didemnum maculosum.</title>
        <authorList>
            <person name="Gioti A."/>
            <person name="Siaperas R."/>
            <person name="Nikolaivits E."/>
            <person name="Le Goff G."/>
            <person name="Ouazzani J."/>
            <person name="Kotoulas G."/>
            <person name="Topakas E."/>
        </authorList>
    </citation>
    <scope>NUCLEOTIDE SEQUENCE [LARGE SCALE GENOMIC DNA]</scope>
    <source>
        <strain evidence="8 9">TM138-S3</strain>
    </source>
</reference>
<feature type="transmembrane region" description="Helical" evidence="6">
    <location>
        <begin position="138"/>
        <end position="160"/>
    </location>
</feature>
<dbReference type="Pfam" id="PF20684">
    <property type="entry name" value="Fung_rhodopsin"/>
    <property type="match status" value="1"/>
</dbReference>
<dbReference type="InterPro" id="IPR049326">
    <property type="entry name" value="Rhodopsin_dom_fungi"/>
</dbReference>
<feature type="transmembrane region" description="Helical" evidence="6">
    <location>
        <begin position="254"/>
        <end position="275"/>
    </location>
</feature>
<dbReference type="EMBL" id="JAAQHG020000004">
    <property type="protein sequence ID" value="KAL1589832.1"/>
    <property type="molecule type" value="Genomic_DNA"/>
</dbReference>
<dbReference type="PANTHER" id="PTHR33048:SF64">
    <property type="entry name" value="INTEGRAL MEMBRANE PROTEIN"/>
    <property type="match status" value="1"/>
</dbReference>
<evidence type="ECO:0000256" key="5">
    <source>
        <dbReference type="ARBA" id="ARBA00038359"/>
    </source>
</evidence>
<sequence length="395" mass="43110">MPHPRFTQGWIYNLKGIPDSTEASRVIALALTFSALACLLVALRLGVRSRTSGAIGYDDIAITVSALLGVGYSATSVYQTRWGLGLSSKDFPEANVVRYSLVQYTGGPQYCLAILGFKVSLLASYLRVAGFNRTYARSLYISIALVTISQLVFTVLHAASCSPIAMQWDSSIEGTCIDTLSMYFALGGISLAWDVLIIVMPFPILRRLNLNRRSKVALVLLYSLGFFVTIVQAIRIQTIADLATYTESQAIIEWSIVEINLGVIIACIPTFRPLLRSVGRKIASSSNGKGSLHQQSNNAHTKVKTASYTHDSGKKGMFASVRETADKVVEEDEIELWDGGRGPLGQQRRASARVRADATIDDELSSASSRLDNRQITVSHEVSVQYGDEASVQKQ</sequence>
<evidence type="ECO:0000256" key="3">
    <source>
        <dbReference type="ARBA" id="ARBA00022989"/>
    </source>
</evidence>
<dbReference type="GO" id="GO:0016020">
    <property type="term" value="C:membrane"/>
    <property type="evidence" value="ECO:0007669"/>
    <property type="project" value="UniProtKB-SubCell"/>
</dbReference>
<gene>
    <name evidence="8" type="ORF">WHR41_01513</name>
</gene>
<dbReference type="RefSeq" id="XP_069232937.1">
    <property type="nucleotide sequence ID" value="XM_069370119.1"/>
</dbReference>
<evidence type="ECO:0000259" key="7">
    <source>
        <dbReference type="Pfam" id="PF20684"/>
    </source>
</evidence>
<comment type="caution">
    <text evidence="8">The sequence shown here is derived from an EMBL/GenBank/DDBJ whole genome shotgun (WGS) entry which is preliminary data.</text>
</comment>
<evidence type="ECO:0000256" key="2">
    <source>
        <dbReference type="ARBA" id="ARBA00022692"/>
    </source>
</evidence>